<gene>
    <name evidence="3" type="ORF">LI90_2475</name>
    <name evidence="2" type="ORF">TH66_17195</name>
    <name evidence="4" type="ORF">TR74_14815</name>
</gene>
<dbReference type="Proteomes" id="UP000070188">
    <property type="component" value="Unassembled WGS sequence"/>
</dbReference>
<evidence type="ECO:0000313" key="6">
    <source>
        <dbReference type="Proteomes" id="UP000070598"/>
    </source>
</evidence>
<dbReference type="Proteomes" id="UP000070659">
    <property type="component" value="Unassembled WGS sequence"/>
</dbReference>
<evidence type="ECO:0000313" key="7">
    <source>
        <dbReference type="Proteomes" id="UP000070659"/>
    </source>
</evidence>
<dbReference type="EMBL" id="LAXD01000001">
    <property type="protein sequence ID" value="KWX01444.1"/>
    <property type="molecule type" value="Genomic_DNA"/>
</dbReference>
<organism evidence="2 7">
    <name type="scientific">Carbonactinospora thermoautotrophica</name>
    <dbReference type="NCBI Taxonomy" id="1469144"/>
    <lineage>
        <taxon>Bacteria</taxon>
        <taxon>Bacillati</taxon>
        <taxon>Actinomycetota</taxon>
        <taxon>Actinomycetes</taxon>
        <taxon>Kitasatosporales</taxon>
        <taxon>Carbonactinosporaceae</taxon>
        <taxon>Carbonactinospora</taxon>
    </lineage>
</organism>
<reference evidence="5" key="3">
    <citation type="submission" date="2015-04" db="EMBL/GenBank/DDBJ databases">
        <title>Physiological reanalysis, assessment of diazotrophy, and genome sequences of multiple isolates of Streptomyces thermoautotrophicus.</title>
        <authorList>
            <person name="MacKellar D.C."/>
            <person name="Lieber L."/>
            <person name="Norman J."/>
            <person name="Bolger A."/>
            <person name="Tobin C."/>
            <person name="Murray J.W."/>
            <person name="Chang R."/>
            <person name="Ford T."/>
            <person name="Nguyen P.Q."/>
            <person name="Woodward J."/>
            <person name="Permingeat H."/>
            <person name="Joshi N.S."/>
            <person name="Silver P.A."/>
            <person name="Usadel B."/>
            <person name="Rutherford A.W."/>
            <person name="Friesen M."/>
            <person name="Prell J."/>
        </authorList>
    </citation>
    <scope>NUCLEOTIDE SEQUENCE [LARGE SCALE GENOMIC DNA]</scope>
    <source>
        <strain evidence="5">H1</strain>
    </source>
</reference>
<sequence length="68" mass="7539">MRRSRPTTPDTHGTSVAGFPFTELLGFRLLPRLKNIGAIRLHSPDAAPGAWPKLQRIIKNRPIIRLGG</sequence>
<dbReference type="InterPro" id="IPR002513">
    <property type="entry name" value="Tn3_Tnp_DDE_dom"/>
</dbReference>
<reference evidence="2 7" key="2">
    <citation type="submission" date="2015-02" db="EMBL/GenBank/DDBJ databases">
        <title>Physiological reanalysis, assessment of diazotrophy, and genome sequences of multiple isolates of Streptomyces thermoautotrophicus.</title>
        <authorList>
            <person name="MacKellar D.C."/>
            <person name="Lieber L."/>
            <person name="Norman J."/>
            <person name="Bolger A."/>
            <person name="Tobin C."/>
            <person name="Murray J.W."/>
            <person name="Prell J."/>
        </authorList>
    </citation>
    <scope>NUCLEOTIDE SEQUENCE [LARGE SCALE GENOMIC DNA]</scope>
    <source>
        <strain evidence="2 7">UBT1</strain>
    </source>
</reference>
<evidence type="ECO:0000313" key="3">
    <source>
        <dbReference type="EMBL" id="KWX01444.1"/>
    </source>
</evidence>
<dbReference type="RefSeq" id="WP_066887940.1">
    <property type="nucleotide sequence ID" value="NZ_JYIJ01000018.1"/>
</dbReference>
<evidence type="ECO:0000259" key="1">
    <source>
        <dbReference type="Pfam" id="PF01526"/>
    </source>
</evidence>
<dbReference type="AlphaFoldDB" id="A0A132MRM7"/>
<reference evidence="3" key="4">
    <citation type="submission" date="2015-04" db="EMBL/GenBank/DDBJ databases">
        <title>Physiological reanalysis, assessment of diazotrophy, and genome sequences of multiple isolates of Streptomyces thermoautotrophicus.</title>
        <authorList>
            <person name="MacKellar D.C."/>
            <person name="Lieber L."/>
            <person name="Norman J."/>
            <person name="Bolger A."/>
            <person name="Tobin C."/>
            <person name="Murray J.W."/>
            <person name="Woodward J."/>
            <person name="Friesen M."/>
            <person name="Prell J."/>
        </authorList>
    </citation>
    <scope>NUCLEOTIDE SEQUENCE [LARGE SCALE GENOMIC DNA]</scope>
    <source>
        <strain evidence="3">H1</strain>
    </source>
</reference>
<dbReference type="Proteomes" id="UP000070598">
    <property type="component" value="Unassembled WGS sequence"/>
</dbReference>
<comment type="caution">
    <text evidence="2">The sequence shown here is derived from an EMBL/GenBank/DDBJ whole genome shotgun (WGS) entry which is preliminary data.</text>
</comment>
<proteinExistence type="predicted"/>
<protein>
    <submittedName>
        <fullName evidence="3">Putative Tn3 family ISSod9-like transposase</fullName>
    </submittedName>
</protein>
<feature type="domain" description="Tn3 transposase DDE" evidence="1">
    <location>
        <begin position="9"/>
        <end position="63"/>
    </location>
</feature>
<dbReference type="EMBL" id="JYIK01000975">
    <property type="protein sequence ID" value="KWX08484.1"/>
    <property type="molecule type" value="Genomic_DNA"/>
</dbReference>
<name>A0A132MRM7_9ACTN</name>
<evidence type="ECO:0000313" key="4">
    <source>
        <dbReference type="EMBL" id="KWX08484.1"/>
    </source>
</evidence>
<keyword evidence="5" id="KW-1185">Reference proteome</keyword>
<dbReference type="Pfam" id="PF01526">
    <property type="entry name" value="DDE_Tnp_Tn3"/>
    <property type="match status" value="1"/>
</dbReference>
<dbReference type="GO" id="GO:0004803">
    <property type="term" value="F:transposase activity"/>
    <property type="evidence" value="ECO:0007669"/>
    <property type="project" value="InterPro"/>
</dbReference>
<dbReference type="EMBL" id="JYIJ01000018">
    <property type="protein sequence ID" value="KWX00491.1"/>
    <property type="molecule type" value="Genomic_DNA"/>
</dbReference>
<reference evidence="6" key="1">
    <citation type="submission" date="2015-02" db="EMBL/GenBank/DDBJ databases">
        <title>Physiological reanalysis, assessment of diazotrophy, and genome sequences of multiple isolates of Streptomyces thermoautotrophicus.</title>
        <authorList>
            <person name="MacKellar D.C."/>
            <person name="Lieber L."/>
            <person name="Norman J."/>
            <person name="Bolger A."/>
            <person name="Tobin C."/>
            <person name="Murray J.W."/>
            <person name="Friesen M."/>
            <person name="Prell J."/>
        </authorList>
    </citation>
    <scope>NUCLEOTIDE SEQUENCE [LARGE SCALE GENOMIC DNA]</scope>
    <source>
        <strain evidence="6">UBT1</strain>
    </source>
</reference>
<evidence type="ECO:0000313" key="5">
    <source>
        <dbReference type="Proteomes" id="UP000070188"/>
    </source>
</evidence>
<evidence type="ECO:0000313" key="2">
    <source>
        <dbReference type="EMBL" id="KWX00491.1"/>
    </source>
</evidence>
<accession>A0A132MRM7</accession>
<dbReference type="GO" id="GO:0006313">
    <property type="term" value="P:DNA transposition"/>
    <property type="evidence" value="ECO:0007669"/>
    <property type="project" value="InterPro"/>
</dbReference>
<dbReference type="PATRIC" id="fig|1469144.8.peg.2499"/>